<accession>A0A545TLP5</accession>
<dbReference type="RefSeq" id="WP_142904938.1">
    <property type="nucleotide sequence ID" value="NZ_ML660094.1"/>
</dbReference>
<proteinExistence type="predicted"/>
<evidence type="ECO:0000313" key="1">
    <source>
        <dbReference type="EMBL" id="TQV78157.1"/>
    </source>
</evidence>
<protein>
    <submittedName>
        <fullName evidence="1">Uncharacterized protein</fullName>
    </submittedName>
</protein>
<dbReference type="Proteomes" id="UP000319732">
    <property type="component" value="Unassembled WGS sequence"/>
</dbReference>
<keyword evidence="2" id="KW-1185">Reference proteome</keyword>
<dbReference type="EMBL" id="VHSG01000013">
    <property type="protein sequence ID" value="TQV78157.1"/>
    <property type="molecule type" value="Genomic_DNA"/>
</dbReference>
<dbReference type="OrthoDB" id="5845356at2"/>
<name>A0A545TLP5_9GAMM</name>
<organism evidence="1 2">
    <name type="scientific">Exilibacterium tricleocarpae</name>
    <dbReference type="NCBI Taxonomy" id="2591008"/>
    <lineage>
        <taxon>Bacteria</taxon>
        <taxon>Pseudomonadati</taxon>
        <taxon>Pseudomonadota</taxon>
        <taxon>Gammaproteobacteria</taxon>
        <taxon>Cellvibrionales</taxon>
        <taxon>Cellvibrionaceae</taxon>
        <taxon>Exilibacterium</taxon>
    </lineage>
</organism>
<evidence type="ECO:0000313" key="2">
    <source>
        <dbReference type="Proteomes" id="UP000319732"/>
    </source>
</evidence>
<reference evidence="1 2" key="1">
    <citation type="submission" date="2019-06" db="EMBL/GenBank/DDBJ databases">
        <title>Whole genome sequence for Cellvibrionaceae sp. R142.</title>
        <authorList>
            <person name="Wang G."/>
        </authorList>
    </citation>
    <scope>NUCLEOTIDE SEQUENCE [LARGE SCALE GENOMIC DNA]</scope>
    <source>
        <strain evidence="1 2">R142</strain>
    </source>
</reference>
<dbReference type="AlphaFoldDB" id="A0A545TLP5"/>
<sequence>MKYIHQIITTLNRYIVLIETIREEQVHRVFTGDEFNRIATRVLKNNATGDIFKAKADLLQAKVIREAPRVEGSFQLDRRVSRFLNEMAEQESIGLSGNIRIEVEQLSSLIAQLSDAIARNDKLNSDQYLEQMDLRLSNLQNQSSVNEKAILRAVEKSKSYPPSFTVKQRYKEANDLWEQYIIPMLEMIEPQGIFSRTLTELENKLRSYRRDGQLMLVTQRETMEQVIFRILDLRAEMSSSIHRSQIKLAPLREAYRKATRLSRSISDALTYLANTRFKYADNFPIPDVSKRYSPALTDGDTEIDAYIAGLAQYSPEKTYLPDVQEGERGAPTLYPDVLNQLKGRVPINDTFQWLLDNYPDISTAYMLQIFLRLTSMEPQLASAMKERKRYETLTHRIDMPRRELSGK</sequence>
<comment type="caution">
    <text evidence="1">The sequence shown here is derived from an EMBL/GenBank/DDBJ whole genome shotgun (WGS) entry which is preliminary data.</text>
</comment>
<gene>
    <name evidence="1" type="ORF">FKG94_13880</name>
</gene>